<gene>
    <name evidence="2" type="ordered locus">KNP414_00912</name>
</gene>
<name>F8F7L7_PAEMK</name>
<proteinExistence type="predicted"/>
<dbReference type="InterPro" id="IPR050312">
    <property type="entry name" value="IolE/XylAMocC-like"/>
</dbReference>
<dbReference type="SUPFAM" id="SSF51658">
    <property type="entry name" value="Xylose isomerase-like"/>
    <property type="match status" value="1"/>
</dbReference>
<keyword evidence="2" id="KW-0413">Isomerase</keyword>
<sequence>MRRLGIGLQLYTLRNETAADFAGTLRKVAQLGYEGVEFAGYGGLQAEELGALLNEIGLKAIGAHVSLQSLEEDLQGQIDYIKAIGGQYLICPYVGDDRRGTPEDWQKLFAFFEEVGAEARKQGLTFAYHNHAFEFELKVGDEYVFDAMYSSTSPESVQVEMDVCWVQFAGQDPLAYIPRYAGRLPLLHLKDFNKDEQGGMQTLELGQGVVDLKGVIAAASDAGVEWLIVEQDNCQNPPLQSVENSLNWVKENYLLSL</sequence>
<dbReference type="GO" id="GO:0016853">
    <property type="term" value="F:isomerase activity"/>
    <property type="evidence" value="ECO:0007669"/>
    <property type="project" value="UniProtKB-KW"/>
</dbReference>
<reference evidence="2 3" key="2">
    <citation type="journal article" date="2013" name="Genome Announc.">
        <title>Genome Sequence of Growth-Improving Paenibacillus mucilaginosus Strain KNP414.</title>
        <authorList>
            <person name="Lu J.J."/>
            <person name="Wang J.F."/>
            <person name="Hu X.F."/>
        </authorList>
    </citation>
    <scope>NUCLEOTIDE SEQUENCE [LARGE SCALE GENOMIC DNA]</scope>
    <source>
        <strain evidence="2 3">KNP414</strain>
    </source>
</reference>
<dbReference type="AlphaFoldDB" id="F8F7L7"/>
<evidence type="ECO:0000313" key="2">
    <source>
        <dbReference type="EMBL" id="AEI39502.1"/>
    </source>
</evidence>
<dbReference type="HOGENOM" id="CLU_059523_1_2_9"/>
<dbReference type="KEGG" id="pms:KNP414_00912"/>
<evidence type="ECO:0000259" key="1">
    <source>
        <dbReference type="Pfam" id="PF01261"/>
    </source>
</evidence>
<feature type="domain" description="Xylose isomerase-like TIM barrel" evidence="1">
    <location>
        <begin position="25"/>
        <end position="251"/>
    </location>
</feature>
<dbReference type="Pfam" id="PF01261">
    <property type="entry name" value="AP_endonuc_2"/>
    <property type="match status" value="1"/>
</dbReference>
<dbReference type="PANTHER" id="PTHR12110:SF41">
    <property type="entry name" value="INOSOSE DEHYDRATASE"/>
    <property type="match status" value="1"/>
</dbReference>
<accession>F8F7L7</accession>
<dbReference type="InterPro" id="IPR013022">
    <property type="entry name" value="Xyl_isomerase-like_TIM-brl"/>
</dbReference>
<dbReference type="InterPro" id="IPR036237">
    <property type="entry name" value="Xyl_isomerase-like_sf"/>
</dbReference>
<dbReference type="PATRIC" id="fig|1036673.3.peg.815"/>
<dbReference type="Proteomes" id="UP000006620">
    <property type="component" value="Chromosome"/>
</dbReference>
<protein>
    <submittedName>
        <fullName evidence="2">Xylose isomerase domain protein TIM barrel</fullName>
    </submittedName>
</protein>
<organism evidence="2 3">
    <name type="scientific">Paenibacillus mucilaginosus (strain KNP414)</name>
    <dbReference type="NCBI Taxonomy" id="1036673"/>
    <lineage>
        <taxon>Bacteria</taxon>
        <taxon>Bacillati</taxon>
        <taxon>Bacillota</taxon>
        <taxon>Bacilli</taxon>
        <taxon>Bacillales</taxon>
        <taxon>Paenibacillaceae</taxon>
        <taxon>Paenibacillus</taxon>
    </lineage>
</organism>
<reference evidence="3" key="1">
    <citation type="submission" date="2011-06" db="EMBL/GenBank/DDBJ databases">
        <title>Complete genome sequence of Paenibacillus mucilaginosus KNP414.</title>
        <authorList>
            <person name="Wang J."/>
            <person name="Hu S."/>
            <person name="Hu X."/>
            <person name="Zhang B."/>
            <person name="Dong D."/>
            <person name="Zhang S."/>
            <person name="Zhao K."/>
            <person name="Wu D."/>
        </authorList>
    </citation>
    <scope>NUCLEOTIDE SEQUENCE [LARGE SCALE GENOMIC DNA]</scope>
    <source>
        <strain evidence="3">KNP414</strain>
    </source>
</reference>
<dbReference type="RefSeq" id="WP_013914666.1">
    <property type="nucleotide sequence ID" value="NC_015690.1"/>
</dbReference>
<evidence type="ECO:0000313" key="3">
    <source>
        <dbReference type="Proteomes" id="UP000006620"/>
    </source>
</evidence>
<dbReference type="PANTHER" id="PTHR12110">
    <property type="entry name" value="HYDROXYPYRUVATE ISOMERASE"/>
    <property type="match status" value="1"/>
</dbReference>
<dbReference type="Gene3D" id="3.20.20.150">
    <property type="entry name" value="Divalent-metal-dependent TIM barrel enzymes"/>
    <property type="match status" value="1"/>
</dbReference>
<dbReference type="EMBL" id="CP002869">
    <property type="protein sequence ID" value="AEI39502.1"/>
    <property type="molecule type" value="Genomic_DNA"/>
</dbReference>